<comment type="subcellular location">
    <subcellularLocation>
        <location evidence="6">Cell membrane</location>
        <topology evidence="6">Multi-pass membrane protein</topology>
    </subcellularLocation>
    <subcellularLocation>
        <location evidence="1">Membrane</location>
        <topology evidence="1">Multi-pass membrane protein</topology>
    </subcellularLocation>
</comment>
<dbReference type="eggNOG" id="COG1176">
    <property type="taxonomic scope" value="Bacteria"/>
</dbReference>
<dbReference type="PANTHER" id="PTHR43759">
    <property type="entry name" value="TREHALOSE TRANSPORT SYSTEM PERMEASE PROTEIN SUGA"/>
    <property type="match status" value="1"/>
</dbReference>
<evidence type="ECO:0000256" key="4">
    <source>
        <dbReference type="ARBA" id="ARBA00022989"/>
    </source>
</evidence>
<dbReference type="OrthoDB" id="9785836at2"/>
<dbReference type="InterPro" id="IPR000515">
    <property type="entry name" value="MetI-like"/>
</dbReference>
<feature type="transmembrane region" description="Helical" evidence="6">
    <location>
        <begin position="202"/>
        <end position="222"/>
    </location>
</feature>
<evidence type="ECO:0000256" key="5">
    <source>
        <dbReference type="ARBA" id="ARBA00023136"/>
    </source>
</evidence>
<dbReference type="RefSeq" id="WP_035450584.1">
    <property type="nucleotide sequence ID" value="NZ_AZGA01000088.1"/>
</dbReference>
<proteinExistence type="inferred from homology"/>
<gene>
    <name evidence="8" type="ORF">FC83_GL001789</name>
</gene>
<dbReference type="CDD" id="cd06261">
    <property type="entry name" value="TM_PBP2"/>
    <property type="match status" value="1"/>
</dbReference>
<dbReference type="InterPro" id="IPR035906">
    <property type="entry name" value="MetI-like_sf"/>
</dbReference>
<keyword evidence="9" id="KW-1185">Reference proteome</keyword>
<comment type="caution">
    <text evidence="8">The sequence shown here is derived from an EMBL/GenBank/DDBJ whole genome shotgun (WGS) entry which is preliminary data.</text>
</comment>
<evidence type="ECO:0000313" key="8">
    <source>
        <dbReference type="EMBL" id="KRM30653.1"/>
    </source>
</evidence>
<dbReference type="GO" id="GO:0005886">
    <property type="term" value="C:plasma membrane"/>
    <property type="evidence" value="ECO:0007669"/>
    <property type="project" value="UniProtKB-SubCell"/>
</dbReference>
<dbReference type="Gene3D" id="1.10.3720.10">
    <property type="entry name" value="MetI-like"/>
    <property type="match status" value="1"/>
</dbReference>
<evidence type="ECO:0000256" key="2">
    <source>
        <dbReference type="ARBA" id="ARBA00022448"/>
    </source>
</evidence>
<protein>
    <submittedName>
        <fullName evidence="8">ABC transporter, permease protein</fullName>
    </submittedName>
</protein>
<dbReference type="InterPro" id="IPR052730">
    <property type="entry name" value="Sugar_ABC_transporter"/>
</dbReference>
<dbReference type="SUPFAM" id="SSF161098">
    <property type="entry name" value="MetI-like"/>
    <property type="match status" value="1"/>
</dbReference>
<feature type="transmembrane region" description="Helical" evidence="6">
    <location>
        <begin position="99"/>
        <end position="119"/>
    </location>
</feature>
<organism evidence="8 9">
    <name type="scientific">Agrilactobacillus composti DSM 18527 = JCM 14202</name>
    <dbReference type="NCBI Taxonomy" id="1423734"/>
    <lineage>
        <taxon>Bacteria</taxon>
        <taxon>Bacillati</taxon>
        <taxon>Bacillota</taxon>
        <taxon>Bacilli</taxon>
        <taxon>Lactobacillales</taxon>
        <taxon>Lactobacillaceae</taxon>
        <taxon>Agrilactobacillus</taxon>
    </lineage>
</organism>
<dbReference type="PATRIC" id="fig|1423734.3.peg.1808"/>
<dbReference type="PROSITE" id="PS50928">
    <property type="entry name" value="ABC_TM1"/>
    <property type="match status" value="1"/>
</dbReference>
<evidence type="ECO:0000313" key="9">
    <source>
        <dbReference type="Proteomes" id="UP000051236"/>
    </source>
</evidence>
<feature type="transmembrane region" description="Helical" evidence="6">
    <location>
        <begin position="64"/>
        <end position="87"/>
    </location>
</feature>
<evidence type="ECO:0000256" key="1">
    <source>
        <dbReference type="ARBA" id="ARBA00004141"/>
    </source>
</evidence>
<dbReference type="EMBL" id="AZGA01000088">
    <property type="protein sequence ID" value="KRM30653.1"/>
    <property type="molecule type" value="Genomic_DNA"/>
</dbReference>
<feature type="domain" description="ABC transmembrane type-1" evidence="7">
    <location>
        <begin position="61"/>
        <end position="273"/>
    </location>
</feature>
<dbReference type="PANTHER" id="PTHR43759:SF1">
    <property type="entry name" value="GLUCOSE IMPORT SYSTEM PERMEASE PROTEIN GLCT"/>
    <property type="match status" value="1"/>
</dbReference>
<sequence length="290" mass="31806">MTKKSLLFLGPFILLNSAVILAALFKTIQVSLGYYPVIGLRHYTLAYFKTVLGDAAFQRTIGYSLYLALVATILALLLGLGMAFILLKTSANHPLLANFFKIPIALPHIIVALMMLQVLSQSGLISRLLYQVGLLQQIDQFPLLIHDKGGIGIICVFLYKEIPYVAVSTLAILKQLQLGYVQVAANLGATPRQIFGRVILPMLQPILATLFIILFCFTFTSFEVPLILGSPANETIAVTAYNLLTQADLTVRPTAFALNFIMSLICLAMTLLVLGISARLPGGRRHREKD</sequence>
<feature type="transmembrane region" description="Helical" evidence="6">
    <location>
        <begin position="256"/>
        <end position="280"/>
    </location>
</feature>
<comment type="similarity">
    <text evidence="6">Belongs to the binding-protein-dependent transport system permease family.</text>
</comment>
<keyword evidence="3 6" id="KW-0812">Transmembrane</keyword>
<dbReference type="Proteomes" id="UP000051236">
    <property type="component" value="Unassembled WGS sequence"/>
</dbReference>
<keyword evidence="4 6" id="KW-1133">Transmembrane helix</keyword>
<dbReference type="Pfam" id="PF00528">
    <property type="entry name" value="BPD_transp_1"/>
    <property type="match status" value="1"/>
</dbReference>
<keyword evidence="2 6" id="KW-0813">Transport</keyword>
<evidence type="ECO:0000256" key="3">
    <source>
        <dbReference type="ARBA" id="ARBA00022692"/>
    </source>
</evidence>
<keyword evidence="5 6" id="KW-0472">Membrane</keyword>
<evidence type="ECO:0000256" key="6">
    <source>
        <dbReference type="RuleBase" id="RU363032"/>
    </source>
</evidence>
<reference evidence="8 9" key="1">
    <citation type="journal article" date="2015" name="Genome Announc.">
        <title>Expanding the biotechnology potential of lactobacilli through comparative genomics of 213 strains and associated genera.</title>
        <authorList>
            <person name="Sun Z."/>
            <person name="Harris H.M."/>
            <person name="McCann A."/>
            <person name="Guo C."/>
            <person name="Argimon S."/>
            <person name="Zhang W."/>
            <person name="Yang X."/>
            <person name="Jeffery I.B."/>
            <person name="Cooney J.C."/>
            <person name="Kagawa T.F."/>
            <person name="Liu W."/>
            <person name="Song Y."/>
            <person name="Salvetti E."/>
            <person name="Wrobel A."/>
            <person name="Rasinkangas P."/>
            <person name="Parkhill J."/>
            <person name="Rea M.C."/>
            <person name="O'Sullivan O."/>
            <person name="Ritari J."/>
            <person name="Douillard F.P."/>
            <person name="Paul Ross R."/>
            <person name="Yang R."/>
            <person name="Briner A.E."/>
            <person name="Felis G.E."/>
            <person name="de Vos W.M."/>
            <person name="Barrangou R."/>
            <person name="Klaenhammer T.R."/>
            <person name="Caufield P.W."/>
            <person name="Cui Y."/>
            <person name="Zhang H."/>
            <person name="O'Toole P.W."/>
        </authorList>
    </citation>
    <scope>NUCLEOTIDE SEQUENCE [LARGE SCALE GENOMIC DNA]</scope>
    <source>
        <strain evidence="8 9">DSM 18527</strain>
    </source>
</reference>
<accession>X0PCN1</accession>
<dbReference type="AlphaFoldDB" id="X0PCN1"/>
<dbReference type="GO" id="GO:0055085">
    <property type="term" value="P:transmembrane transport"/>
    <property type="evidence" value="ECO:0007669"/>
    <property type="project" value="InterPro"/>
</dbReference>
<evidence type="ECO:0000259" key="7">
    <source>
        <dbReference type="PROSITE" id="PS50928"/>
    </source>
</evidence>
<name>X0PCN1_9LACO</name>
<dbReference type="STRING" id="1423734.FC83_GL001789"/>